<dbReference type="Proteomes" id="UP000814140">
    <property type="component" value="Unassembled WGS sequence"/>
</dbReference>
<accession>A0ACB8SET6</accession>
<name>A0ACB8SET6_9AGAM</name>
<protein>
    <submittedName>
        <fullName evidence="1">Uncharacterized protein</fullName>
    </submittedName>
</protein>
<evidence type="ECO:0000313" key="1">
    <source>
        <dbReference type="EMBL" id="KAI0054286.1"/>
    </source>
</evidence>
<gene>
    <name evidence="1" type="ORF">BV25DRAFT_1843776</name>
</gene>
<reference evidence="1" key="1">
    <citation type="submission" date="2021-03" db="EMBL/GenBank/DDBJ databases">
        <authorList>
            <consortium name="DOE Joint Genome Institute"/>
            <person name="Ahrendt S."/>
            <person name="Looney B.P."/>
            <person name="Miyauchi S."/>
            <person name="Morin E."/>
            <person name="Drula E."/>
            <person name="Courty P.E."/>
            <person name="Chicoki N."/>
            <person name="Fauchery L."/>
            <person name="Kohler A."/>
            <person name="Kuo A."/>
            <person name="Labutti K."/>
            <person name="Pangilinan J."/>
            <person name="Lipzen A."/>
            <person name="Riley R."/>
            <person name="Andreopoulos W."/>
            <person name="He G."/>
            <person name="Johnson J."/>
            <person name="Barry K.W."/>
            <person name="Grigoriev I.V."/>
            <person name="Nagy L."/>
            <person name="Hibbett D."/>
            <person name="Henrissat B."/>
            <person name="Matheny P.B."/>
            <person name="Labbe J."/>
            <person name="Martin F."/>
        </authorList>
    </citation>
    <scope>NUCLEOTIDE SEQUENCE</scope>
    <source>
        <strain evidence="1">HHB10654</strain>
    </source>
</reference>
<sequence length="258" mass="29171">MAVSISMCQLVLLGRVVLMSSHLQGITSSPSLSSSTLQQLCDQFIGFRLACRKRWTSLIYTTESDPFGLKLGWENRWEVAANALEWLEGYRFITSEDRRLERLDFASMRVLRVCTDVFFVNRHISDMAPLAAAFSWSKTLLPETGIREFAGTYVGYAFKVPNTMICISSALGAVLLENISTFHSSDSSTAPSREFSSNIFTPEKILVRFRVIWKRIYIFLLTSSPEFRKNNEAYRRSVAESKVPRGAATAIRCDVDAF</sequence>
<keyword evidence="2" id="KW-1185">Reference proteome</keyword>
<evidence type="ECO:0000313" key="2">
    <source>
        <dbReference type="Proteomes" id="UP000814140"/>
    </source>
</evidence>
<proteinExistence type="predicted"/>
<organism evidence="1 2">
    <name type="scientific">Artomyces pyxidatus</name>
    <dbReference type="NCBI Taxonomy" id="48021"/>
    <lineage>
        <taxon>Eukaryota</taxon>
        <taxon>Fungi</taxon>
        <taxon>Dikarya</taxon>
        <taxon>Basidiomycota</taxon>
        <taxon>Agaricomycotina</taxon>
        <taxon>Agaricomycetes</taxon>
        <taxon>Russulales</taxon>
        <taxon>Auriscalpiaceae</taxon>
        <taxon>Artomyces</taxon>
    </lineage>
</organism>
<comment type="caution">
    <text evidence="1">The sequence shown here is derived from an EMBL/GenBank/DDBJ whole genome shotgun (WGS) entry which is preliminary data.</text>
</comment>
<dbReference type="EMBL" id="MU277549">
    <property type="protein sequence ID" value="KAI0054286.1"/>
    <property type="molecule type" value="Genomic_DNA"/>
</dbReference>
<reference evidence="1" key="2">
    <citation type="journal article" date="2022" name="New Phytol.">
        <title>Evolutionary transition to the ectomycorrhizal habit in the genomes of a hyperdiverse lineage of mushroom-forming fungi.</title>
        <authorList>
            <person name="Looney B."/>
            <person name="Miyauchi S."/>
            <person name="Morin E."/>
            <person name="Drula E."/>
            <person name="Courty P.E."/>
            <person name="Kohler A."/>
            <person name="Kuo A."/>
            <person name="LaButti K."/>
            <person name="Pangilinan J."/>
            <person name="Lipzen A."/>
            <person name="Riley R."/>
            <person name="Andreopoulos W."/>
            <person name="He G."/>
            <person name="Johnson J."/>
            <person name="Nolan M."/>
            <person name="Tritt A."/>
            <person name="Barry K.W."/>
            <person name="Grigoriev I.V."/>
            <person name="Nagy L.G."/>
            <person name="Hibbett D."/>
            <person name="Henrissat B."/>
            <person name="Matheny P.B."/>
            <person name="Labbe J."/>
            <person name="Martin F.M."/>
        </authorList>
    </citation>
    <scope>NUCLEOTIDE SEQUENCE</scope>
    <source>
        <strain evidence="1">HHB10654</strain>
    </source>
</reference>